<feature type="compositionally biased region" description="Low complexity" evidence="1">
    <location>
        <begin position="401"/>
        <end position="413"/>
    </location>
</feature>
<feature type="region of interest" description="Disordered" evidence="1">
    <location>
        <begin position="1"/>
        <end position="34"/>
    </location>
</feature>
<evidence type="ECO:0000313" key="2">
    <source>
        <dbReference type="EMBL" id="EXJ95357.1"/>
    </source>
</evidence>
<feature type="compositionally biased region" description="Basic and acidic residues" evidence="1">
    <location>
        <begin position="117"/>
        <end position="127"/>
    </location>
</feature>
<keyword evidence="3" id="KW-1185">Reference proteome</keyword>
<sequence>MYRNSAQLNYIPRNAPPSPDSTSDSESDILDALDRKRRQLDEEIARFKAAKDREFRDFEKALRMNRTKPRGAHSNHQSCSVDKNSASSATSTAVLTLLASTQLGGPSNGSTGYKAKRAGDDVGDKTVKPAPLSKATLSIDKLNITGETLPSSGDLATPPANLLLSRTNSRSSPTTSSNTTPPRSKTESARRPPTPSSDRTDSFAGVFTPAYLPLLESRDRPPFVYSPKPMTTQEEETKQLRQLDEDTKKEAERQKPILESSQSLPPQPVSPTIIVASKRAKSTGELSSGSLPSALRSSKSGARKGKHVHFQLADFTVVDPSSSYEESPSPALSPDKEVVIEDGTNSHDRGHSHSKGGTISARRKGSPKHLKLPVVKDRKRARAGRFLSPMPSPLPSPSPSPTTEGSSSSLLASPDESGFAKGLDQADDGGSGVGFFELDEELASPGLREKPFELELEVDPISEDGGVDEKADSEAGLGSSFGAGSVPIDIVRPTGSWIGSFGH</sequence>
<feature type="compositionally biased region" description="Polar residues" evidence="1">
    <location>
        <begin position="74"/>
        <end position="84"/>
    </location>
</feature>
<evidence type="ECO:0000313" key="3">
    <source>
        <dbReference type="Proteomes" id="UP000019484"/>
    </source>
</evidence>
<feature type="region of interest" description="Disordered" evidence="1">
    <location>
        <begin position="64"/>
        <end position="84"/>
    </location>
</feature>
<feature type="region of interest" description="Disordered" evidence="1">
    <location>
        <begin position="146"/>
        <end position="205"/>
    </location>
</feature>
<feature type="compositionally biased region" description="Basic residues" evidence="1">
    <location>
        <begin position="361"/>
        <end position="383"/>
    </location>
</feature>
<feature type="compositionally biased region" description="Basic and acidic residues" evidence="1">
    <location>
        <begin position="334"/>
        <end position="351"/>
    </location>
</feature>
<reference evidence="2 3" key="1">
    <citation type="submission" date="2013-03" db="EMBL/GenBank/DDBJ databases">
        <title>The Genome Sequence of Capronia coronata CBS 617.96.</title>
        <authorList>
            <consortium name="The Broad Institute Genomics Platform"/>
            <person name="Cuomo C."/>
            <person name="de Hoog S."/>
            <person name="Gorbushina A."/>
            <person name="Walker B."/>
            <person name="Young S.K."/>
            <person name="Zeng Q."/>
            <person name="Gargeya S."/>
            <person name="Fitzgerald M."/>
            <person name="Haas B."/>
            <person name="Abouelleil A."/>
            <person name="Allen A.W."/>
            <person name="Alvarado L."/>
            <person name="Arachchi H.M."/>
            <person name="Berlin A.M."/>
            <person name="Chapman S.B."/>
            <person name="Gainer-Dewar J."/>
            <person name="Goldberg J."/>
            <person name="Griggs A."/>
            <person name="Gujja S."/>
            <person name="Hansen M."/>
            <person name="Howarth C."/>
            <person name="Imamovic A."/>
            <person name="Ireland A."/>
            <person name="Larimer J."/>
            <person name="McCowan C."/>
            <person name="Murphy C."/>
            <person name="Pearson M."/>
            <person name="Poon T.W."/>
            <person name="Priest M."/>
            <person name="Roberts A."/>
            <person name="Saif S."/>
            <person name="Shea T."/>
            <person name="Sisk P."/>
            <person name="Sykes S."/>
            <person name="Wortman J."/>
            <person name="Nusbaum C."/>
            <person name="Birren B."/>
        </authorList>
    </citation>
    <scope>NUCLEOTIDE SEQUENCE [LARGE SCALE GENOMIC DNA]</scope>
    <source>
        <strain evidence="2 3">CBS 617.96</strain>
    </source>
</reference>
<comment type="caution">
    <text evidence="2">The sequence shown here is derived from an EMBL/GenBank/DDBJ whole genome shotgun (WGS) entry which is preliminary data.</text>
</comment>
<feature type="compositionally biased region" description="Low complexity" evidence="1">
    <location>
        <begin position="286"/>
        <end position="300"/>
    </location>
</feature>
<dbReference type="AlphaFoldDB" id="W9YR71"/>
<feature type="region of interest" description="Disordered" evidence="1">
    <location>
        <begin position="460"/>
        <end position="485"/>
    </location>
</feature>
<feature type="compositionally biased region" description="Low complexity" evidence="1">
    <location>
        <begin position="161"/>
        <end position="183"/>
    </location>
</feature>
<feature type="compositionally biased region" description="Low complexity" evidence="1">
    <location>
        <begin position="320"/>
        <end position="333"/>
    </location>
</feature>
<feature type="region of interest" description="Disordered" evidence="1">
    <location>
        <begin position="218"/>
        <end position="436"/>
    </location>
</feature>
<gene>
    <name evidence="2" type="ORF">A1O1_00477</name>
</gene>
<dbReference type="Proteomes" id="UP000019484">
    <property type="component" value="Unassembled WGS sequence"/>
</dbReference>
<dbReference type="GeneID" id="19155385"/>
<dbReference type="HOGENOM" id="CLU_556852_0_0_1"/>
<protein>
    <submittedName>
        <fullName evidence="2">Uncharacterized protein</fullName>
    </submittedName>
</protein>
<dbReference type="EMBL" id="AMWN01000001">
    <property type="protein sequence ID" value="EXJ95357.1"/>
    <property type="molecule type" value="Genomic_DNA"/>
</dbReference>
<name>W9YR71_9EURO</name>
<feature type="compositionally biased region" description="Pro residues" evidence="1">
    <location>
        <begin position="390"/>
        <end position="400"/>
    </location>
</feature>
<accession>W9YR71</accession>
<organism evidence="2 3">
    <name type="scientific">Capronia coronata CBS 617.96</name>
    <dbReference type="NCBI Taxonomy" id="1182541"/>
    <lineage>
        <taxon>Eukaryota</taxon>
        <taxon>Fungi</taxon>
        <taxon>Dikarya</taxon>
        <taxon>Ascomycota</taxon>
        <taxon>Pezizomycotina</taxon>
        <taxon>Eurotiomycetes</taxon>
        <taxon>Chaetothyriomycetidae</taxon>
        <taxon>Chaetothyriales</taxon>
        <taxon>Herpotrichiellaceae</taxon>
        <taxon>Capronia</taxon>
    </lineage>
</organism>
<feature type="region of interest" description="Disordered" evidence="1">
    <location>
        <begin position="103"/>
        <end position="129"/>
    </location>
</feature>
<feature type="compositionally biased region" description="Basic residues" evidence="1">
    <location>
        <begin position="64"/>
        <end position="73"/>
    </location>
</feature>
<evidence type="ECO:0000256" key="1">
    <source>
        <dbReference type="SAM" id="MobiDB-lite"/>
    </source>
</evidence>
<proteinExistence type="predicted"/>
<dbReference type="OrthoDB" id="5418627at2759"/>
<dbReference type="eggNOG" id="ENOG502RQVH">
    <property type="taxonomic scope" value="Eukaryota"/>
</dbReference>
<feature type="compositionally biased region" description="Basic and acidic residues" evidence="1">
    <location>
        <begin position="235"/>
        <end position="256"/>
    </location>
</feature>
<dbReference type="RefSeq" id="XP_007719586.1">
    <property type="nucleotide sequence ID" value="XM_007721396.1"/>
</dbReference>